<evidence type="ECO:0000313" key="1">
    <source>
        <dbReference type="EMBL" id="CAG7838228.1"/>
    </source>
</evidence>
<name>A0A8J2PNY4_9HEXA</name>
<sequence length="68" mass="7943">MFQGFRTRHFRSSDPPSMLTSWTKMNGSLEILSTGDISLEITKIPRPYVIHWDRKQEDKKNVAVYTLS</sequence>
<dbReference type="EMBL" id="CAJVCH010571675">
    <property type="protein sequence ID" value="CAG7838228.1"/>
    <property type="molecule type" value="Genomic_DNA"/>
</dbReference>
<evidence type="ECO:0000313" key="2">
    <source>
        <dbReference type="Proteomes" id="UP000708208"/>
    </source>
</evidence>
<dbReference type="Proteomes" id="UP000708208">
    <property type="component" value="Unassembled WGS sequence"/>
</dbReference>
<reference evidence="1" key="1">
    <citation type="submission" date="2021-06" db="EMBL/GenBank/DDBJ databases">
        <authorList>
            <person name="Hodson N. C."/>
            <person name="Mongue J. A."/>
            <person name="Jaron S. K."/>
        </authorList>
    </citation>
    <scope>NUCLEOTIDE SEQUENCE</scope>
</reference>
<accession>A0A8J2PNY4</accession>
<gene>
    <name evidence="1" type="ORF">AFUS01_LOCUS47216</name>
</gene>
<comment type="caution">
    <text evidence="1">The sequence shown here is derived from an EMBL/GenBank/DDBJ whole genome shotgun (WGS) entry which is preliminary data.</text>
</comment>
<keyword evidence="2" id="KW-1185">Reference proteome</keyword>
<organism evidence="1 2">
    <name type="scientific">Allacma fusca</name>
    <dbReference type="NCBI Taxonomy" id="39272"/>
    <lineage>
        <taxon>Eukaryota</taxon>
        <taxon>Metazoa</taxon>
        <taxon>Ecdysozoa</taxon>
        <taxon>Arthropoda</taxon>
        <taxon>Hexapoda</taxon>
        <taxon>Collembola</taxon>
        <taxon>Symphypleona</taxon>
        <taxon>Sminthuridae</taxon>
        <taxon>Allacma</taxon>
    </lineage>
</organism>
<protein>
    <submittedName>
        <fullName evidence="1">Uncharacterized protein</fullName>
    </submittedName>
</protein>
<proteinExistence type="predicted"/>
<dbReference type="AlphaFoldDB" id="A0A8J2PNY4"/>